<name>A0A674HDY4_TAEGU</name>
<dbReference type="AlphaFoldDB" id="A0A674HDY4"/>
<dbReference type="GO" id="GO:0070273">
    <property type="term" value="F:phosphatidylinositol-4-phosphate binding"/>
    <property type="evidence" value="ECO:0007669"/>
    <property type="project" value="TreeGrafter"/>
</dbReference>
<dbReference type="GeneTree" id="ENSGT00950000183140"/>
<gene>
    <name evidence="6" type="primary">GSDMA</name>
</gene>
<comment type="similarity">
    <text evidence="2">Belongs to the gasdermin family.</text>
</comment>
<proteinExistence type="inferred from homology"/>
<dbReference type="Proteomes" id="UP000007754">
    <property type="component" value="Chromosome 27"/>
</dbReference>
<dbReference type="InterPro" id="IPR007677">
    <property type="entry name" value="Gasdermin"/>
</dbReference>
<dbReference type="Pfam" id="PF04598">
    <property type="entry name" value="Gasdermin"/>
    <property type="match status" value="1"/>
</dbReference>
<dbReference type="PANTHER" id="PTHR16399">
    <property type="entry name" value="GASDERMIN"/>
    <property type="match status" value="1"/>
</dbReference>
<dbReference type="InParanoid" id="A0A674HDY4"/>
<comment type="subcellular location">
    <subcellularLocation>
        <location evidence="1">Endomembrane system</location>
    </subcellularLocation>
</comment>
<evidence type="ECO:0000313" key="6">
    <source>
        <dbReference type="Ensembl" id="ENSTGUP00000032792.1"/>
    </source>
</evidence>
<feature type="domain" description="Gasdermin pore forming" evidence="5">
    <location>
        <begin position="1"/>
        <end position="230"/>
    </location>
</feature>
<reference evidence="6 7" key="1">
    <citation type="journal article" date="2010" name="Nature">
        <title>The genome of a songbird.</title>
        <authorList>
            <person name="Warren W.C."/>
            <person name="Clayton D.F."/>
            <person name="Ellegren H."/>
            <person name="Arnold A.P."/>
            <person name="Hillier L.W."/>
            <person name="Kunstner A."/>
            <person name="Searle S."/>
            <person name="White S."/>
            <person name="Vilella A.J."/>
            <person name="Fairley S."/>
            <person name="Heger A."/>
            <person name="Kong L."/>
            <person name="Ponting C.P."/>
            <person name="Jarvis E.D."/>
            <person name="Mello C.V."/>
            <person name="Minx P."/>
            <person name="Lovell P."/>
            <person name="Velho T.A."/>
            <person name="Ferris M."/>
            <person name="Balakrishnan C.N."/>
            <person name="Sinha S."/>
            <person name="Blatti C."/>
            <person name="London S.E."/>
            <person name="Li Y."/>
            <person name="Lin Y.C."/>
            <person name="George J."/>
            <person name="Sweedler J."/>
            <person name="Southey B."/>
            <person name="Gunaratne P."/>
            <person name="Watson M."/>
            <person name="Nam K."/>
            <person name="Backstrom N."/>
            <person name="Smeds L."/>
            <person name="Nabholz B."/>
            <person name="Itoh Y."/>
            <person name="Whitney O."/>
            <person name="Pfenning A.R."/>
            <person name="Howard J."/>
            <person name="Volker M."/>
            <person name="Skinner B.M."/>
            <person name="Griffin D.K."/>
            <person name="Ye L."/>
            <person name="McLaren W.M."/>
            <person name="Flicek P."/>
            <person name="Quesada V."/>
            <person name="Velasco G."/>
            <person name="Lopez-Otin C."/>
            <person name="Puente X.S."/>
            <person name="Olender T."/>
            <person name="Lancet D."/>
            <person name="Smit A.F."/>
            <person name="Hubley R."/>
            <person name="Konkel M.K."/>
            <person name="Walker J.A."/>
            <person name="Batzer M.A."/>
            <person name="Gu W."/>
            <person name="Pollock D.D."/>
            <person name="Chen L."/>
            <person name="Cheng Z."/>
            <person name="Eichler E.E."/>
            <person name="Stapley J."/>
            <person name="Slate J."/>
            <person name="Ekblom R."/>
            <person name="Birkhead T."/>
            <person name="Burke T."/>
            <person name="Burt D."/>
            <person name="Scharff C."/>
            <person name="Adam I."/>
            <person name="Richard H."/>
            <person name="Sultan M."/>
            <person name="Soldatov A."/>
            <person name="Lehrach H."/>
            <person name="Edwards S.V."/>
            <person name="Yang S.P."/>
            <person name="Li X."/>
            <person name="Graves T."/>
            <person name="Fulton L."/>
            <person name="Nelson J."/>
            <person name="Chinwalla A."/>
            <person name="Hou S."/>
            <person name="Mardis E.R."/>
            <person name="Wilson R.K."/>
        </authorList>
    </citation>
    <scope>NUCLEOTIDE SEQUENCE [LARGE SCALE GENOMIC DNA]</scope>
</reference>
<evidence type="ECO:0000259" key="5">
    <source>
        <dbReference type="Pfam" id="PF04598"/>
    </source>
</evidence>
<dbReference type="Ensembl" id="ENSTGUT00000025814.1">
    <property type="protein sequence ID" value="ENSTGUP00000032792.1"/>
    <property type="gene ID" value="ENSTGUG00000021491.1"/>
</dbReference>
<keyword evidence="3" id="KW-0472">Membrane</keyword>
<dbReference type="GO" id="GO:0070269">
    <property type="term" value="P:pyroptotic inflammatory response"/>
    <property type="evidence" value="ECO:0007669"/>
    <property type="project" value="TreeGrafter"/>
</dbReference>
<reference evidence="6" key="3">
    <citation type="submission" date="2025-09" db="UniProtKB">
        <authorList>
            <consortium name="Ensembl"/>
        </authorList>
    </citation>
    <scope>IDENTIFICATION</scope>
</reference>
<keyword evidence="7" id="KW-1185">Reference proteome</keyword>
<evidence type="ECO:0000256" key="1">
    <source>
        <dbReference type="ARBA" id="ARBA00004308"/>
    </source>
</evidence>
<accession>A0A674HDY4</accession>
<evidence type="ECO:0000256" key="3">
    <source>
        <dbReference type="ARBA" id="ARBA00023136"/>
    </source>
</evidence>
<organism evidence="6 7">
    <name type="scientific">Taeniopygia guttata</name>
    <name type="common">Zebra finch</name>
    <name type="synonym">Poephila guttata</name>
    <dbReference type="NCBI Taxonomy" id="59729"/>
    <lineage>
        <taxon>Eukaryota</taxon>
        <taxon>Metazoa</taxon>
        <taxon>Chordata</taxon>
        <taxon>Craniata</taxon>
        <taxon>Vertebrata</taxon>
        <taxon>Euteleostomi</taxon>
        <taxon>Archelosauria</taxon>
        <taxon>Archosauria</taxon>
        <taxon>Dinosauria</taxon>
        <taxon>Saurischia</taxon>
        <taxon>Theropoda</taxon>
        <taxon>Coelurosauria</taxon>
        <taxon>Aves</taxon>
        <taxon>Neognathae</taxon>
        <taxon>Neoaves</taxon>
        <taxon>Telluraves</taxon>
        <taxon>Australaves</taxon>
        <taxon>Passeriformes</taxon>
        <taxon>Passeroidea</taxon>
        <taxon>Estrildidae</taxon>
        <taxon>Estrildinae</taxon>
        <taxon>Taeniopygia</taxon>
    </lineage>
</organism>
<dbReference type="PANTHER" id="PTHR16399:SF18">
    <property type="entry name" value="GASDERMIN-A"/>
    <property type="match status" value="1"/>
</dbReference>
<evidence type="ECO:0000256" key="4">
    <source>
        <dbReference type="SAM" id="MobiDB-lite"/>
    </source>
</evidence>
<evidence type="ECO:0000256" key="2">
    <source>
        <dbReference type="ARBA" id="ARBA00009279"/>
    </source>
</evidence>
<sequence>MFKKLTKFIVNQMDPHKQLVPVESIADNEHFRPLYLLKKKSKPRTIFHPAPYYQRTGFTLDDVLLPGEDHKSIESVHQESSQFTLTKVRADQADGGLSISLDPTNVELKGGASLSKEISITPQKKSISLESLEALRREREINMDHSFIRQLRRTNIQLHVVTEILEASEEAVYKESTKADGGFKAKFYATLCAQSNREDKQSIVIPKGCTLAFRTIPLHIRDGAWDLDYFPAESVRKMAYVADGPSTGKLGEVMTEVQYSCRIFTELSPDLLLIILNTIKAVMRDKNLLQELRQKMEEVPEQEDGYQLEIESPDLKDLFSTLQHSPKDHLLLAEGITYVLDALHGEALDLQEGNQGRDDSHSCHSLLPSSLTPPPLQVESTSKSRGGERRQTPSAPSRAPCSLKGWSQLPPKGQPRSLLCDQRQEPSNGWSCVWDTSTGFQGKLLIPEAAQALNTLPREWAQPQG</sequence>
<evidence type="ECO:0000313" key="7">
    <source>
        <dbReference type="Proteomes" id="UP000007754"/>
    </source>
</evidence>
<dbReference type="GO" id="GO:0005546">
    <property type="term" value="F:phosphatidylinositol-4,5-bisphosphate binding"/>
    <property type="evidence" value="ECO:0007669"/>
    <property type="project" value="TreeGrafter"/>
</dbReference>
<dbReference type="GO" id="GO:0001786">
    <property type="term" value="F:phosphatidylserine binding"/>
    <property type="evidence" value="ECO:0007669"/>
    <property type="project" value="TreeGrafter"/>
</dbReference>
<dbReference type="InterPro" id="IPR040460">
    <property type="entry name" value="Gasdermin_pore"/>
</dbReference>
<dbReference type="GO" id="GO:0042742">
    <property type="term" value="P:defense response to bacterium"/>
    <property type="evidence" value="ECO:0007669"/>
    <property type="project" value="TreeGrafter"/>
</dbReference>
<reference evidence="6" key="2">
    <citation type="submission" date="2025-08" db="UniProtKB">
        <authorList>
            <consortium name="Ensembl"/>
        </authorList>
    </citation>
    <scope>IDENTIFICATION</scope>
</reference>
<protein>
    <submittedName>
        <fullName evidence="6">Gasdermin A</fullName>
    </submittedName>
</protein>
<feature type="region of interest" description="Disordered" evidence="4">
    <location>
        <begin position="352"/>
        <end position="422"/>
    </location>
</feature>
<dbReference type="GO" id="GO:0012505">
    <property type="term" value="C:endomembrane system"/>
    <property type="evidence" value="ECO:0007669"/>
    <property type="project" value="UniProtKB-SubCell"/>
</dbReference>